<dbReference type="AlphaFoldDB" id="A0A2P2PQN9"/>
<proteinExistence type="predicted"/>
<accession>A0A2P2PQN9</accession>
<name>A0A2P2PQN9_RHIMU</name>
<dbReference type="EMBL" id="GGEC01076539">
    <property type="protein sequence ID" value="MBX57023.1"/>
    <property type="molecule type" value="Transcribed_RNA"/>
</dbReference>
<evidence type="ECO:0000313" key="1">
    <source>
        <dbReference type="EMBL" id="MBX57023.1"/>
    </source>
</evidence>
<sequence length="54" mass="6384">MANNNKNDFLIPKKHRNCESGKLFILPNYCNSVYNSFTINPKKQKKIKENQRIT</sequence>
<reference evidence="1" key="1">
    <citation type="submission" date="2018-02" db="EMBL/GenBank/DDBJ databases">
        <title>Rhizophora mucronata_Transcriptome.</title>
        <authorList>
            <person name="Meera S.P."/>
            <person name="Sreeshan A."/>
            <person name="Augustine A."/>
        </authorList>
    </citation>
    <scope>NUCLEOTIDE SEQUENCE</scope>
    <source>
        <tissue evidence="1">Leaf</tissue>
    </source>
</reference>
<protein>
    <submittedName>
        <fullName evidence="1">Uncharacterized protein</fullName>
    </submittedName>
</protein>
<organism evidence="1">
    <name type="scientific">Rhizophora mucronata</name>
    <name type="common">Asiatic mangrove</name>
    <dbReference type="NCBI Taxonomy" id="61149"/>
    <lineage>
        <taxon>Eukaryota</taxon>
        <taxon>Viridiplantae</taxon>
        <taxon>Streptophyta</taxon>
        <taxon>Embryophyta</taxon>
        <taxon>Tracheophyta</taxon>
        <taxon>Spermatophyta</taxon>
        <taxon>Magnoliopsida</taxon>
        <taxon>eudicotyledons</taxon>
        <taxon>Gunneridae</taxon>
        <taxon>Pentapetalae</taxon>
        <taxon>rosids</taxon>
        <taxon>fabids</taxon>
        <taxon>Malpighiales</taxon>
        <taxon>Rhizophoraceae</taxon>
        <taxon>Rhizophora</taxon>
    </lineage>
</organism>